<evidence type="ECO:0000313" key="3">
    <source>
        <dbReference type="Proteomes" id="UP001302745"/>
    </source>
</evidence>
<comment type="caution">
    <text evidence="2">The sequence shown here is derived from an EMBL/GenBank/DDBJ whole genome shotgun (WGS) entry which is preliminary data.</text>
</comment>
<proteinExistence type="predicted"/>
<dbReference type="EMBL" id="MU857020">
    <property type="protein sequence ID" value="KAK4151341.1"/>
    <property type="molecule type" value="Genomic_DNA"/>
</dbReference>
<dbReference type="InterPro" id="IPR041018">
    <property type="entry name" value="ADPRTs_Tse2"/>
</dbReference>
<reference evidence="2" key="2">
    <citation type="submission" date="2023-05" db="EMBL/GenBank/DDBJ databases">
        <authorList>
            <consortium name="Lawrence Berkeley National Laboratory"/>
            <person name="Steindorff A."/>
            <person name="Hensen N."/>
            <person name="Bonometti L."/>
            <person name="Westerberg I."/>
            <person name="Brannstrom I.O."/>
            <person name="Guillou S."/>
            <person name="Cros-Aarteil S."/>
            <person name="Calhoun S."/>
            <person name="Haridas S."/>
            <person name="Kuo A."/>
            <person name="Mondo S."/>
            <person name="Pangilinan J."/>
            <person name="Riley R."/>
            <person name="Labutti K."/>
            <person name="Andreopoulos B."/>
            <person name="Lipzen A."/>
            <person name="Chen C."/>
            <person name="Yanf M."/>
            <person name="Daum C."/>
            <person name="Ng V."/>
            <person name="Clum A."/>
            <person name="Ohm R."/>
            <person name="Martin F."/>
            <person name="Silar P."/>
            <person name="Natvig D."/>
            <person name="Lalanne C."/>
            <person name="Gautier V."/>
            <person name="Ament-Velasquez S.L."/>
            <person name="Kruys A."/>
            <person name="Hutchinson M.I."/>
            <person name="Powell A.J."/>
            <person name="Barry K."/>
            <person name="Miller A.N."/>
            <person name="Grigoriev I.V."/>
            <person name="Debuchy R."/>
            <person name="Gladieux P."/>
            <person name="Thoren M.H."/>
            <person name="Johannesson H."/>
        </authorList>
    </citation>
    <scope>NUCLEOTIDE SEQUENCE</scope>
    <source>
        <strain evidence="2">CBS 538.74</strain>
    </source>
</reference>
<dbReference type="Pfam" id="PF18648">
    <property type="entry name" value="ADPRTs_Tse2"/>
    <property type="match status" value="1"/>
</dbReference>
<name>A0AAN6ZWE5_9PEZI</name>
<dbReference type="AlphaFoldDB" id="A0AAN6ZWE5"/>
<keyword evidence="3" id="KW-1185">Reference proteome</keyword>
<evidence type="ECO:0000313" key="2">
    <source>
        <dbReference type="EMBL" id="KAK4151341.1"/>
    </source>
</evidence>
<gene>
    <name evidence="2" type="ORF">C8A00DRAFT_17223</name>
</gene>
<reference evidence="2" key="1">
    <citation type="journal article" date="2023" name="Mol. Phylogenet. Evol.">
        <title>Genome-scale phylogeny and comparative genomics of the fungal order Sordariales.</title>
        <authorList>
            <person name="Hensen N."/>
            <person name="Bonometti L."/>
            <person name="Westerberg I."/>
            <person name="Brannstrom I.O."/>
            <person name="Guillou S."/>
            <person name="Cros-Aarteil S."/>
            <person name="Calhoun S."/>
            <person name="Haridas S."/>
            <person name="Kuo A."/>
            <person name="Mondo S."/>
            <person name="Pangilinan J."/>
            <person name="Riley R."/>
            <person name="LaButti K."/>
            <person name="Andreopoulos B."/>
            <person name="Lipzen A."/>
            <person name="Chen C."/>
            <person name="Yan M."/>
            <person name="Daum C."/>
            <person name="Ng V."/>
            <person name="Clum A."/>
            <person name="Steindorff A."/>
            <person name="Ohm R.A."/>
            <person name="Martin F."/>
            <person name="Silar P."/>
            <person name="Natvig D.O."/>
            <person name="Lalanne C."/>
            <person name="Gautier V."/>
            <person name="Ament-Velasquez S.L."/>
            <person name="Kruys A."/>
            <person name="Hutchinson M.I."/>
            <person name="Powell A.J."/>
            <person name="Barry K."/>
            <person name="Miller A.N."/>
            <person name="Grigoriev I.V."/>
            <person name="Debuchy R."/>
            <person name="Gladieux P."/>
            <person name="Hiltunen Thoren M."/>
            <person name="Johannesson H."/>
        </authorList>
    </citation>
    <scope>NUCLEOTIDE SEQUENCE</scope>
    <source>
        <strain evidence="2">CBS 538.74</strain>
    </source>
</reference>
<evidence type="ECO:0000259" key="1">
    <source>
        <dbReference type="Pfam" id="PF18648"/>
    </source>
</evidence>
<dbReference type="Proteomes" id="UP001302745">
    <property type="component" value="Unassembled WGS sequence"/>
</dbReference>
<organism evidence="2 3">
    <name type="scientific">Chaetomidium leptoderma</name>
    <dbReference type="NCBI Taxonomy" id="669021"/>
    <lineage>
        <taxon>Eukaryota</taxon>
        <taxon>Fungi</taxon>
        <taxon>Dikarya</taxon>
        <taxon>Ascomycota</taxon>
        <taxon>Pezizomycotina</taxon>
        <taxon>Sordariomycetes</taxon>
        <taxon>Sordariomycetidae</taxon>
        <taxon>Sordariales</taxon>
        <taxon>Chaetomiaceae</taxon>
        <taxon>Chaetomidium</taxon>
    </lineage>
</organism>
<protein>
    <recommendedName>
        <fullName evidence="1">Tse2 ADP-ribosyltransferase toxin domain-containing protein</fullName>
    </recommendedName>
</protein>
<sequence length="210" mass="24614">MLTPVSRSLLGQRLPRMAPRARVPRLRCAISQMPFQARAIFATFPATMHYYSPHRLSSLFDCREKDSRPDDLRDEAVYVADNGLVYPRQPNNEQRVSNGVVFMPNTFWMQELARLYFDQYYLDLVDEGKQVEEPYIYTVAKGNRLILVHEDNERFSLQPSEQGMSLNDLNRSLDEFYDEHALQKTADEWLDEHPLRECMDGADEQTWMAK</sequence>
<feature type="domain" description="Tse2 ADP-ribosyltransferase toxin" evidence="1">
    <location>
        <begin position="46"/>
        <end position="189"/>
    </location>
</feature>
<accession>A0AAN6ZWE5</accession>